<protein>
    <recommendedName>
        <fullName evidence="1">5-hmdU DNA kinase helical domain-containing protein</fullName>
    </recommendedName>
</protein>
<evidence type="ECO:0000313" key="3">
    <source>
        <dbReference type="Proteomes" id="UP000318010"/>
    </source>
</evidence>
<dbReference type="Pfam" id="PF18723">
    <property type="entry name" value="HMUDK_hel"/>
    <property type="match status" value="1"/>
</dbReference>
<keyword evidence="3" id="KW-1185">Reference proteome</keyword>
<evidence type="ECO:0000313" key="2">
    <source>
        <dbReference type="EMBL" id="TWR26734.1"/>
    </source>
</evidence>
<accession>A0A563U5Z3</accession>
<comment type="caution">
    <text evidence="2">The sequence shown here is derived from an EMBL/GenBank/DDBJ whole genome shotgun (WGS) entry which is preliminary data.</text>
</comment>
<gene>
    <name evidence="2" type="ORF">FPZ42_06770</name>
</gene>
<reference evidence="2 3" key="1">
    <citation type="submission" date="2019-07" db="EMBL/GenBank/DDBJ databases">
        <authorList>
            <person name="Kim J."/>
        </authorList>
    </citation>
    <scope>NUCLEOTIDE SEQUENCE [LARGE SCALE GENOMIC DNA]</scope>
    <source>
        <strain evidence="2 3">MJ1a</strain>
    </source>
</reference>
<proteinExistence type="predicted"/>
<dbReference type="InterPro" id="IPR040684">
    <property type="entry name" value="HMUDK_hel"/>
</dbReference>
<feature type="domain" description="5-hmdU DNA kinase helical" evidence="1">
    <location>
        <begin position="14"/>
        <end position="290"/>
    </location>
</feature>
<evidence type="ECO:0000259" key="1">
    <source>
        <dbReference type="Pfam" id="PF18723"/>
    </source>
</evidence>
<dbReference type="Proteomes" id="UP000318010">
    <property type="component" value="Unassembled WGS sequence"/>
</dbReference>
<dbReference type="OrthoDB" id="3333864at2"/>
<dbReference type="EMBL" id="VOEI01000002">
    <property type="protein sequence ID" value="TWR26734.1"/>
    <property type="molecule type" value="Genomic_DNA"/>
</dbReference>
<organism evidence="2 3">
    <name type="scientific">Mucilaginibacter achroorhodeus</name>
    <dbReference type="NCBI Taxonomy" id="2599294"/>
    <lineage>
        <taxon>Bacteria</taxon>
        <taxon>Pseudomonadati</taxon>
        <taxon>Bacteroidota</taxon>
        <taxon>Sphingobacteriia</taxon>
        <taxon>Sphingobacteriales</taxon>
        <taxon>Sphingobacteriaceae</taxon>
        <taxon>Mucilaginibacter</taxon>
    </lineage>
</organism>
<dbReference type="AlphaFoldDB" id="A0A563U5Z3"/>
<name>A0A563U5Z3_9SPHI</name>
<sequence>MNIRIVSKPPVASKVLDTYWRFAAARQEIFFARLAGKGLLTDDPILRKHKFTNAYRAADRVCQYLIRNVIYDQARSPDELLFRIILFKLFNKIETWQLFEQEFGEVTWKEFKFERYTKLLDQAIKAGGPIYSGAYLMTSGTTAYGYSRKHENHLRLMEHMMRSRLVDKVQQATSMGEVYEALWSYPTIGKFLAYQYATDINYSTLTNFSEMDFVMPGPGARDGIRKCFVDLGDFSEADIIRYITEKQEQEFERLNIDFKTLWGRSLQLIDCQNLFCETDKYARVAHPEVSGISGRTRIKQVYCRNDLEIEYFFPPKWGLNERLHILP</sequence>
<dbReference type="RefSeq" id="WP_146269739.1">
    <property type="nucleotide sequence ID" value="NZ_VOEI01000002.1"/>
</dbReference>